<dbReference type="PROSITE" id="PS51104">
    <property type="entry name" value="PTS_EIIC_TYPE_2"/>
    <property type="match status" value="1"/>
</dbReference>
<dbReference type="PROSITE" id="PS51099">
    <property type="entry name" value="PTS_EIIB_TYPE_2"/>
    <property type="match status" value="1"/>
</dbReference>
<keyword evidence="7" id="KW-0598">Phosphotransferase system</keyword>
<proteinExistence type="predicted"/>
<evidence type="ECO:0000256" key="10">
    <source>
        <dbReference type="ARBA" id="ARBA00022989"/>
    </source>
</evidence>
<dbReference type="InterPro" id="IPR002178">
    <property type="entry name" value="PTS_EIIA_type-2_dom"/>
</dbReference>
<evidence type="ECO:0000259" key="15">
    <source>
        <dbReference type="PROSITE" id="PS51104"/>
    </source>
</evidence>
<dbReference type="Pfam" id="PF02302">
    <property type="entry name" value="PTS_IIB"/>
    <property type="match status" value="1"/>
</dbReference>
<dbReference type="NCBIfam" id="TIGR00848">
    <property type="entry name" value="fruA"/>
    <property type="match status" value="1"/>
</dbReference>
<feature type="transmembrane region" description="Helical" evidence="12">
    <location>
        <begin position="534"/>
        <end position="556"/>
    </location>
</feature>
<dbReference type="InterPro" id="IPR003353">
    <property type="entry name" value="PTS_IIB_fruc"/>
</dbReference>
<dbReference type="Pfam" id="PF02378">
    <property type="entry name" value="PTS_EIIC"/>
    <property type="match status" value="1"/>
</dbReference>
<sequence length="676" mass="72627">MTIVNYFHETTTIIKGTVKTKTAVFEELSTLLVKNNIVNDQYQLLQDLDKREKEGVTGVGDGIAIPHCSSSAVIKPTIAIMTLAMEIDWQSLDNKPVDLIFMIVTPAKEGEEHLQALSQLAMFLTNKDTINQIRNAASYQELINAFQNKEVPVTNKLAPNQHYDVIGITACPTGIAHTYMAKEKLEEAAKAMGYTVKIETQGRSGPESVLTAEDIANAKIIIFAADKAVTNLGRFANKEVLEVGTKDAIYDGQAVIKRYLNHDRLTTIKNKGAGDEVGEISLKQFKYVSRNLLGGVSRMLPFVVAGGIILGIGFLLDSGYTGGAFGTNRPIARWFSGLGKIAFAMMIPILGAYVAYSIVGPQGLLPGMIAGLAATAPEMLYSPGQDPTKWVNEWGSLLPSGLQYNSGFIGALVGGYAAAFIVYGLTVMFKKIPQSLRGVKDIVFIPVLSVLAIGVVMFALNIPLGYFAYGLKLGVTKLNEYNVSVIVGLILGFMMCVDLGGPVNKVAYTLGTLSINPDVGQSGFVYEPSIMGSVMAAGMVPPLAIACSCLVFKKVWTPKDREASRANWFLGLCFITEGAIPYAAKDPKRVLPAMMVGGAITGAVTMAFQVSLSAPHGGIFVFALLRSNLFSGTGLQIGMGIVFYLLAIILGAIASTCVLSFWRMHDIKKGKLNINL</sequence>
<evidence type="ECO:0000313" key="16">
    <source>
        <dbReference type="EMBL" id="AKM54064.1"/>
    </source>
</evidence>
<dbReference type="NCBIfam" id="TIGR00829">
    <property type="entry name" value="FRU"/>
    <property type="match status" value="1"/>
</dbReference>
<dbReference type="Gene3D" id="3.40.930.10">
    <property type="entry name" value="Mannitol-specific EII, Chain A"/>
    <property type="match status" value="1"/>
</dbReference>
<dbReference type="GO" id="GO:0090563">
    <property type="term" value="F:protein-phosphocysteine-sugar phosphotransferase activity"/>
    <property type="evidence" value="ECO:0007669"/>
    <property type="project" value="TreeGrafter"/>
</dbReference>
<feature type="transmembrane region" description="Helical" evidence="12">
    <location>
        <begin position="299"/>
        <end position="316"/>
    </location>
</feature>
<evidence type="ECO:0000256" key="7">
    <source>
        <dbReference type="ARBA" id="ARBA00022683"/>
    </source>
</evidence>
<evidence type="ECO:0000256" key="3">
    <source>
        <dbReference type="ARBA" id="ARBA00022475"/>
    </source>
</evidence>
<dbReference type="STRING" id="315358.SERIO_v1c04890"/>
<dbReference type="Pfam" id="PF00359">
    <property type="entry name" value="PTS_EIIA_2"/>
    <property type="match status" value="1"/>
</dbReference>
<keyword evidence="9" id="KW-0418">Kinase</keyword>
<evidence type="ECO:0000256" key="4">
    <source>
        <dbReference type="ARBA" id="ARBA00022553"/>
    </source>
</evidence>
<keyword evidence="10 12" id="KW-1133">Transmembrane helix</keyword>
<dbReference type="InterPro" id="IPR050864">
    <property type="entry name" value="Bacterial_PTS_Sugar_Transport"/>
</dbReference>
<evidence type="ECO:0000256" key="9">
    <source>
        <dbReference type="ARBA" id="ARBA00022777"/>
    </source>
</evidence>
<evidence type="ECO:0000313" key="17">
    <source>
        <dbReference type="Proteomes" id="UP000035661"/>
    </source>
</evidence>
<comment type="subcellular location">
    <subcellularLocation>
        <location evidence="1">Cell inner membrane</location>
        <topology evidence="1">Multi-pass membrane protein</topology>
    </subcellularLocation>
</comment>
<evidence type="ECO:0000256" key="8">
    <source>
        <dbReference type="ARBA" id="ARBA00022692"/>
    </source>
</evidence>
<keyword evidence="17" id="KW-1185">Reference proteome</keyword>
<evidence type="ECO:0000259" key="13">
    <source>
        <dbReference type="PROSITE" id="PS51094"/>
    </source>
</evidence>
<dbReference type="NCBIfam" id="TIGR01427">
    <property type="entry name" value="PTS_IIC_fructo"/>
    <property type="match status" value="1"/>
</dbReference>
<feature type="transmembrane region" description="Helical" evidence="12">
    <location>
        <begin position="337"/>
        <end position="359"/>
    </location>
</feature>
<keyword evidence="5" id="KW-0762">Sugar transport</keyword>
<keyword evidence="11 12" id="KW-0472">Membrane</keyword>
<dbReference type="InterPro" id="IPR013014">
    <property type="entry name" value="PTS_EIIC_2"/>
</dbReference>
<dbReference type="Proteomes" id="UP000035661">
    <property type="component" value="Chromosome"/>
</dbReference>
<feature type="transmembrane region" description="Helical" evidence="12">
    <location>
        <begin position="637"/>
        <end position="662"/>
    </location>
</feature>
<dbReference type="CDD" id="cd00211">
    <property type="entry name" value="PTS_IIA_fru"/>
    <property type="match status" value="1"/>
</dbReference>
<feature type="transmembrane region" description="Helical" evidence="12">
    <location>
        <begin position="596"/>
        <end position="625"/>
    </location>
</feature>
<feature type="transmembrane region" description="Helical" evidence="12">
    <location>
        <begin position="408"/>
        <end position="429"/>
    </location>
</feature>
<feature type="domain" description="PTS EIIA type-2" evidence="13">
    <location>
        <begin position="5"/>
        <end position="149"/>
    </location>
</feature>
<dbReference type="PATRIC" id="fig|743698.3.peg.488"/>
<dbReference type="InterPro" id="IPR003501">
    <property type="entry name" value="PTS_EIIB_2/3"/>
</dbReference>
<evidence type="ECO:0000256" key="12">
    <source>
        <dbReference type="SAM" id="Phobius"/>
    </source>
</evidence>
<dbReference type="GO" id="GO:0005351">
    <property type="term" value="F:carbohydrate:proton symporter activity"/>
    <property type="evidence" value="ECO:0007669"/>
    <property type="project" value="InterPro"/>
</dbReference>
<dbReference type="GO" id="GO:0016301">
    <property type="term" value="F:kinase activity"/>
    <property type="evidence" value="ECO:0007669"/>
    <property type="project" value="UniProtKB-KW"/>
</dbReference>
<dbReference type="InterPro" id="IPR003352">
    <property type="entry name" value="PTS_EIIC"/>
</dbReference>
<dbReference type="Gene3D" id="3.40.50.2300">
    <property type="match status" value="1"/>
</dbReference>
<dbReference type="PANTHER" id="PTHR30505">
    <property type="entry name" value="FRUCTOSE-LIKE PERMEASE"/>
    <property type="match status" value="1"/>
</dbReference>
<dbReference type="EMBL" id="CP011856">
    <property type="protein sequence ID" value="AKM54064.1"/>
    <property type="molecule type" value="Genomic_DNA"/>
</dbReference>
<feature type="domain" description="PTS EIIB type-2" evidence="14">
    <location>
        <begin position="165"/>
        <end position="261"/>
    </location>
</feature>
<dbReference type="InterPro" id="IPR004715">
    <property type="entry name" value="PTS_IIA_fruc"/>
</dbReference>
<dbReference type="PANTHER" id="PTHR30505:SF0">
    <property type="entry name" value="FRUCTOSE-LIKE PTS SYSTEM EIIBC COMPONENT-RELATED"/>
    <property type="match status" value="1"/>
</dbReference>
<feature type="transmembrane region" description="Helical" evidence="12">
    <location>
        <begin position="441"/>
        <end position="469"/>
    </location>
</feature>
<gene>
    <name evidence="16" type="primary">fruA</name>
    <name evidence="16" type="ORF">SERIO_v1c04890</name>
</gene>
<evidence type="ECO:0000256" key="2">
    <source>
        <dbReference type="ARBA" id="ARBA00022448"/>
    </source>
</evidence>
<dbReference type="KEGG" id="seri:SERIO_v1c04890"/>
<name>A0A0H3XKT3_9MOLU</name>
<reference evidence="16 17" key="1">
    <citation type="journal article" date="2015" name="Genome Biol. Evol.">
        <title>Found and Lost: The Fates of Horizontally Acquired Genes in Arthropod-Symbiotic Spiroplasma.</title>
        <authorList>
            <person name="Lo W.S."/>
            <person name="Gasparich G.E."/>
            <person name="Kuo C.H."/>
        </authorList>
    </citation>
    <scope>NUCLEOTIDE SEQUENCE [LARGE SCALE GENOMIC DNA]</scope>
    <source>
        <strain evidence="17">TDA-040725-5</strain>
    </source>
</reference>
<evidence type="ECO:0000259" key="14">
    <source>
        <dbReference type="PROSITE" id="PS51099"/>
    </source>
</evidence>
<keyword evidence="6" id="KW-0808">Transferase</keyword>
<dbReference type="CDD" id="cd05569">
    <property type="entry name" value="PTS_IIB_fructose"/>
    <property type="match status" value="1"/>
</dbReference>
<dbReference type="InterPro" id="IPR013011">
    <property type="entry name" value="PTS_EIIB_2"/>
</dbReference>
<accession>A0A0H3XKT3</accession>
<evidence type="ECO:0000256" key="6">
    <source>
        <dbReference type="ARBA" id="ARBA00022679"/>
    </source>
</evidence>
<keyword evidence="4" id="KW-0597">Phosphoprotein</keyword>
<evidence type="ECO:0000256" key="11">
    <source>
        <dbReference type="ARBA" id="ARBA00023136"/>
    </source>
</evidence>
<dbReference type="AlphaFoldDB" id="A0A0H3XKT3"/>
<keyword evidence="8 12" id="KW-0812">Transmembrane</keyword>
<feature type="domain" description="PTS EIIC type-2" evidence="15">
    <location>
        <begin position="288"/>
        <end position="662"/>
    </location>
</feature>
<dbReference type="InterPro" id="IPR016152">
    <property type="entry name" value="PTrfase/Anion_transptr"/>
</dbReference>
<dbReference type="RefSeq" id="WP_047791309.1">
    <property type="nucleotide sequence ID" value="NZ_CP011856.1"/>
</dbReference>
<dbReference type="GO" id="GO:0009401">
    <property type="term" value="P:phosphoenolpyruvate-dependent sugar phosphotransferase system"/>
    <property type="evidence" value="ECO:0007669"/>
    <property type="project" value="UniProtKB-KW"/>
</dbReference>
<dbReference type="SUPFAM" id="SSF55804">
    <property type="entry name" value="Phoshotransferase/anion transport protein"/>
    <property type="match status" value="1"/>
</dbReference>
<dbReference type="InterPro" id="IPR036095">
    <property type="entry name" value="PTS_EIIB-like_sf"/>
</dbReference>
<dbReference type="SUPFAM" id="SSF52794">
    <property type="entry name" value="PTS system IIB component-like"/>
    <property type="match status" value="1"/>
</dbReference>
<dbReference type="GO" id="GO:0005886">
    <property type="term" value="C:plasma membrane"/>
    <property type="evidence" value="ECO:0007669"/>
    <property type="project" value="UniProtKB-SubCell"/>
</dbReference>
<protein>
    <submittedName>
        <fullName evidence="16">PTS system fructose-specific II component</fullName>
    </submittedName>
</protein>
<dbReference type="PROSITE" id="PS51094">
    <property type="entry name" value="PTS_EIIA_TYPE_2"/>
    <property type="match status" value="1"/>
</dbReference>
<keyword evidence="2" id="KW-0813">Transport</keyword>
<reference evidence="17" key="2">
    <citation type="submission" date="2015-06" db="EMBL/GenBank/DDBJ databases">
        <title>Complete genome sequence of Spiroplasma eriocheiris TDA-040725-5 (DSM 21848).</title>
        <authorList>
            <person name="Lo W.-S."/>
            <person name="Kuo C.-H."/>
        </authorList>
    </citation>
    <scope>NUCLEOTIDE SEQUENCE [LARGE SCALE GENOMIC DNA]</scope>
    <source>
        <strain evidence="17">TDA-040725-5</strain>
    </source>
</reference>
<dbReference type="InterPro" id="IPR006327">
    <property type="entry name" value="PTS_IIC_fruc"/>
</dbReference>
<evidence type="ECO:0000256" key="1">
    <source>
        <dbReference type="ARBA" id="ARBA00004429"/>
    </source>
</evidence>
<organism evidence="16 17">
    <name type="scientific">Spiroplasma eriocheiris</name>
    <dbReference type="NCBI Taxonomy" id="315358"/>
    <lineage>
        <taxon>Bacteria</taxon>
        <taxon>Bacillati</taxon>
        <taxon>Mycoplasmatota</taxon>
        <taxon>Mollicutes</taxon>
        <taxon>Entomoplasmatales</taxon>
        <taxon>Spiroplasmataceae</taxon>
        <taxon>Spiroplasma</taxon>
    </lineage>
</organism>
<evidence type="ECO:0000256" key="5">
    <source>
        <dbReference type="ARBA" id="ARBA00022597"/>
    </source>
</evidence>
<dbReference type="GO" id="GO:0022877">
    <property type="term" value="F:protein-N(PI)-phosphohistidine-fructose phosphotransferase system transporter activity"/>
    <property type="evidence" value="ECO:0007669"/>
    <property type="project" value="InterPro"/>
</dbReference>
<keyword evidence="3" id="KW-1003">Cell membrane</keyword>